<evidence type="ECO:0000313" key="2">
    <source>
        <dbReference type="EMBL" id="SBT35940.1"/>
    </source>
</evidence>
<evidence type="ECO:0000256" key="1">
    <source>
        <dbReference type="SAM" id="MobiDB-lite"/>
    </source>
</evidence>
<proteinExistence type="predicted"/>
<name>A0A1A8YWM7_PLAOA</name>
<evidence type="ECO:0000313" key="3">
    <source>
        <dbReference type="Proteomes" id="UP000078550"/>
    </source>
</evidence>
<dbReference type="AlphaFoldDB" id="A0A1A8YWM7"/>
<reference evidence="3" key="1">
    <citation type="submission" date="2016-05" db="EMBL/GenBank/DDBJ databases">
        <authorList>
            <person name="Naeem Raeece"/>
        </authorList>
    </citation>
    <scope>NUCLEOTIDE SEQUENCE [LARGE SCALE GENOMIC DNA]</scope>
</reference>
<dbReference type="Proteomes" id="UP000078550">
    <property type="component" value="Unassembled WGS sequence"/>
</dbReference>
<dbReference type="EMBL" id="FLRE01000110">
    <property type="protein sequence ID" value="SBT35940.1"/>
    <property type="molecule type" value="Genomic_DNA"/>
</dbReference>
<protein>
    <submittedName>
        <fullName evidence="2">Uncharacterized protein</fullName>
    </submittedName>
</protein>
<organism evidence="2 3">
    <name type="scientific">Plasmodium ovale wallikeri</name>
    <dbReference type="NCBI Taxonomy" id="864142"/>
    <lineage>
        <taxon>Eukaryota</taxon>
        <taxon>Sar</taxon>
        <taxon>Alveolata</taxon>
        <taxon>Apicomplexa</taxon>
        <taxon>Aconoidasida</taxon>
        <taxon>Haemosporida</taxon>
        <taxon>Plasmodiidae</taxon>
        <taxon>Plasmodium</taxon>
        <taxon>Plasmodium (Plasmodium)</taxon>
    </lineage>
</organism>
<sequence>MQVFTSPQCLTKKKKKKKKRENKLKKNNNLKIINGALTKRASLAETLEMVKGQWGEEHRLGGGGRLSGQSHGFA</sequence>
<feature type="region of interest" description="Disordered" evidence="1">
    <location>
        <begin position="1"/>
        <end position="27"/>
    </location>
</feature>
<feature type="compositionally biased region" description="Basic residues" evidence="1">
    <location>
        <begin position="11"/>
        <end position="27"/>
    </location>
</feature>
<accession>A0A1A8YWM7</accession>
<gene>
    <name evidence="2" type="ORF">POVWA2_027540</name>
</gene>